<keyword evidence="10" id="KW-1185">Reference proteome</keyword>
<dbReference type="Pfam" id="PF01129">
    <property type="entry name" value="ART"/>
    <property type="match status" value="1"/>
</dbReference>
<keyword evidence="4" id="KW-0548">Nucleotidyltransferase</keyword>
<dbReference type="Gene3D" id="3.90.176.10">
    <property type="entry name" value="Toxin ADP-ribosyltransferase, Chain A, domain 1"/>
    <property type="match status" value="1"/>
</dbReference>
<keyword evidence="6" id="KW-0520">NAD</keyword>
<dbReference type="GO" id="GO:0016779">
    <property type="term" value="F:nucleotidyltransferase activity"/>
    <property type="evidence" value="ECO:0007669"/>
    <property type="project" value="UniProtKB-KW"/>
</dbReference>
<dbReference type="EMBL" id="CAJOBC010028447">
    <property type="protein sequence ID" value="CAF4078484.1"/>
    <property type="molecule type" value="Genomic_DNA"/>
</dbReference>
<comment type="similarity">
    <text evidence="1 6">Belongs to the Arg-specific ADP-ribosyltransferase family.</text>
</comment>
<evidence type="ECO:0000313" key="8">
    <source>
        <dbReference type="EMBL" id="CAF1282213.1"/>
    </source>
</evidence>
<dbReference type="SUPFAM" id="SSF48452">
    <property type="entry name" value="TPR-like"/>
    <property type="match status" value="1"/>
</dbReference>
<feature type="region of interest" description="Disordered" evidence="7">
    <location>
        <begin position="915"/>
        <end position="962"/>
    </location>
</feature>
<dbReference type="SUPFAM" id="SSF56399">
    <property type="entry name" value="ADP-ribosylation"/>
    <property type="match status" value="1"/>
</dbReference>
<dbReference type="Proteomes" id="UP000681722">
    <property type="component" value="Unassembled WGS sequence"/>
</dbReference>
<dbReference type="Proteomes" id="UP000663829">
    <property type="component" value="Unassembled WGS sequence"/>
</dbReference>
<evidence type="ECO:0000256" key="6">
    <source>
        <dbReference type="RuleBase" id="RU361228"/>
    </source>
</evidence>
<dbReference type="EMBL" id="CAJNOQ010011666">
    <property type="protein sequence ID" value="CAF1282213.1"/>
    <property type="molecule type" value="Genomic_DNA"/>
</dbReference>
<evidence type="ECO:0000256" key="1">
    <source>
        <dbReference type="ARBA" id="ARBA00009558"/>
    </source>
</evidence>
<feature type="compositionally biased region" description="Polar residues" evidence="7">
    <location>
        <begin position="939"/>
        <end position="949"/>
    </location>
</feature>
<reference evidence="8" key="1">
    <citation type="submission" date="2021-02" db="EMBL/GenBank/DDBJ databases">
        <authorList>
            <person name="Nowell W R."/>
        </authorList>
    </citation>
    <scope>NUCLEOTIDE SEQUENCE</scope>
</reference>
<evidence type="ECO:0000256" key="5">
    <source>
        <dbReference type="ARBA" id="ARBA00047597"/>
    </source>
</evidence>
<dbReference type="InterPro" id="IPR011990">
    <property type="entry name" value="TPR-like_helical_dom_sf"/>
</dbReference>
<feature type="compositionally biased region" description="Low complexity" evidence="7">
    <location>
        <begin position="925"/>
        <end position="938"/>
    </location>
</feature>
<organism evidence="8 10">
    <name type="scientific">Didymodactylos carnosus</name>
    <dbReference type="NCBI Taxonomy" id="1234261"/>
    <lineage>
        <taxon>Eukaryota</taxon>
        <taxon>Metazoa</taxon>
        <taxon>Spiralia</taxon>
        <taxon>Gnathifera</taxon>
        <taxon>Rotifera</taxon>
        <taxon>Eurotatoria</taxon>
        <taxon>Bdelloidea</taxon>
        <taxon>Philodinida</taxon>
        <taxon>Philodinidae</taxon>
        <taxon>Didymodactylos</taxon>
    </lineage>
</organism>
<evidence type="ECO:0000256" key="2">
    <source>
        <dbReference type="ARBA" id="ARBA00022676"/>
    </source>
</evidence>
<dbReference type="GO" id="GO:0106274">
    <property type="term" value="F:NAD+-protein-arginine ADP-ribosyltransferase activity"/>
    <property type="evidence" value="ECO:0007669"/>
    <property type="project" value="UniProtKB-EC"/>
</dbReference>
<accession>A0A815C4J5</accession>
<keyword evidence="6" id="KW-0521">NADP</keyword>
<dbReference type="EC" id="2.4.2.31" evidence="6"/>
<evidence type="ECO:0000256" key="7">
    <source>
        <dbReference type="SAM" id="MobiDB-lite"/>
    </source>
</evidence>
<sequence>MNSSSKARDYFRLLAKLASNNYEDENIAAIYHHLAQIELTAFCLDDAFKYYKLARTIKEKRFPSSNHSAIIQSNLTLAHIFTKQDNHRKALFVLKTLLDECKTDPKYEAWKNTLWFDSDDAPAQRDIPKAWISEFDKSMLMSVLYGYIGYCYVALGKYGVSKRHFDEQRHIYLHTGIIHPIDCATSLTDAADILLEASHHDTALDYYYRAYDILTTTLPYAHQSAIDIYTKLSQAFLRCHKCVLAKDVLSAKLIRQKCLYNKNDLNIVLTLFSLDTLDFSGEFYKEAVEMLEKCALMNDDPTIDCLYAAASSKYGYTNSELKYRLKALFIEEEICANLLRIGELRYSIGDLYNKNGKYLCALHHFNCSRDIYFMDEYFDKIRIEEITNTMSLLEDKCGIPGYFTRQSIQNLRIPIGLSAALLATTNSTPDLGEINTSEQTGNKNAINPSIMHPCLLKHAGPSFMDEIGSSNLLEHGPVFYDPDLENCFHTMDLATESAYFLWNILAIKSLETVFDWPETTKPDIDEGMITFFERIVKRLHTVTALEHGILLIEHYIDMTVKVGLQTMSPSLYPIVLLATMKKTNEAYVYLHCLRQTLRSDDKNASILAGLFYLQAQLDEKGQRDDTADLYVRAYELELKAHGTLSPFRLRILLELAYDHSRRRSFEYADCIYNEIGEFFTQFRSLKLYDSIEPLYYARRGEFILKSKGLYRGFLIAERECYNKLFDYIQTHVVYHDPLPIGLSLIQAAIMLHNGDAVRFVEEGRRFLRQAYCLLSANLPSSHTVLSYCSDLMYVHVERPDHCHHALALLDHTILPRQMTAVSTVSTLDDFDIALTYSRLAAEFKLIDDHRAAGECTRTALQTYERHMYVNTQAMDGYLVAKGYLDSTPEAKEQTALFEELMKDLLASSIAEVLDTNDDSDDSSHDGSAAPQRRSSSASIDKNTPKVVSSKQRRTVSAPATPKSSRQQELILPHLFYPVLPDNILLQIVVFIDDDLESAERTQELSTIRGSPGIELKTYDDVDMAIYEMLSAQYTHIQVVIKNTLARYFFDMQQIGRLQLEACVTLCVCVYGCSDDERDKHYYEYLKYLQCTKECHEKFEQLGYHCLVMTNDIITVHQFCRMRDALGQQIILIMELVKMKYCPPACMLNEPDELHFAFRLEKNFEFIGYTGDNQSPPLLYRYLRLPAVGDLDKRDVQLLALIAFCQRHEVDPKVTASMCRYFSTGCCIAARTYANFLIHLWSLETPAFYRLVNQALAKCQVEDILLLRWIVFDYYMTFLLKIYPYYEGTLYRGIQVTDDYIEQLRGMVGKNIYFTTLTATSKYRERAQISGNVLFEIETLSSNHQHLVGNANADISSLSLFPEEQKVLYPPLATFEVLDVKSEADNKILIKLRELWMTTYIQAYFNDLCRRFPLLSPFKYRDLWSQRIQALRSRLSEIPSEWDTY</sequence>
<evidence type="ECO:0000256" key="3">
    <source>
        <dbReference type="ARBA" id="ARBA00022679"/>
    </source>
</evidence>
<evidence type="ECO:0000256" key="4">
    <source>
        <dbReference type="ARBA" id="ARBA00022695"/>
    </source>
</evidence>
<dbReference type="Gene3D" id="1.25.40.10">
    <property type="entry name" value="Tetratricopeptide repeat domain"/>
    <property type="match status" value="2"/>
</dbReference>
<evidence type="ECO:0000313" key="10">
    <source>
        <dbReference type="Proteomes" id="UP000663829"/>
    </source>
</evidence>
<comment type="caution">
    <text evidence="8">The sequence shown here is derived from an EMBL/GenBank/DDBJ whole genome shotgun (WGS) entry which is preliminary data.</text>
</comment>
<gene>
    <name evidence="8" type="ORF">GPM918_LOCUS27610</name>
    <name evidence="9" type="ORF">SRO942_LOCUS27961</name>
</gene>
<name>A0A815C4J5_9BILA</name>
<keyword evidence="3 6" id="KW-0808">Transferase</keyword>
<comment type="catalytic activity">
    <reaction evidence="5 6">
        <text>L-arginyl-[protein] + NAD(+) = N(omega)-(ADP-D-ribosyl)-L-arginyl-[protein] + nicotinamide + H(+)</text>
        <dbReference type="Rhea" id="RHEA:19149"/>
        <dbReference type="Rhea" id="RHEA-COMP:10532"/>
        <dbReference type="Rhea" id="RHEA-COMP:15087"/>
        <dbReference type="ChEBI" id="CHEBI:15378"/>
        <dbReference type="ChEBI" id="CHEBI:17154"/>
        <dbReference type="ChEBI" id="CHEBI:29965"/>
        <dbReference type="ChEBI" id="CHEBI:57540"/>
        <dbReference type="ChEBI" id="CHEBI:142554"/>
        <dbReference type="EC" id="2.4.2.31"/>
    </reaction>
</comment>
<dbReference type="InterPro" id="IPR000768">
    <property type="entry name" value="ART"/>
</dbReference>
<evidence type="ECO:0000313" key="9">
    <source>
        <dbReference type="EMBL" id="CAF4078484.1"/>
    </source>
</evidence>
<protein>
    <recommendedName>
        <fullName evidence="6">NAD(P)(+)--arginine ADP-ribosyltransferase</fullName>
        <ecNumber evidence="6">2.4.2.31</ecNumber>
    </recommendedName>
    <alternativeName>
        <fullName evidence="6">Mono(ADP-ribosyl)transferase</fullName>
    </alternativeName>
</protein>
<proteinExistence type="inferred from homology"/>
<keyword evidence="2 6" id="KW-0328">Glycosyltransferase</keyword>